<organism evidence="1 2">
    <name type="scientific">Jimgerdemannia flammicorona</name>
    <dbReference type="NCBI Taxonomy" id="994334"/>
    <lineage>
        <taxon>Eukaryota</taxon>
        <taxon>Fungi</taxon>
        <taxon>Fungi incertae sedis</taxon>
        <taxon>Mucoromycota</taxon>
        <taxon>Mucoromycotina</taxon>
        <taxon>Endogonomycetes</taxon>
        <taxon>Endogonales</taxon>
        <taxon>Endogonaceae</taxon>
        <taxon>Jimgerdemannia</taxon>
    </lineage>
</organism>
<comment type="caution">
    <text evidence="1">The sequence shown here is derived from an EMBL/GenBank/DDBJ whole genome shotgun (WGS) entry which is preliminary data.</text>
</comment>
<proteinExistence type="predicted"/>
<sequence>MLPSNSFSIMQAYNNDLDFVGNGIYVMFPQSLDGLSNASIDPTYSSHHPQTSYSNFLNTSFPVLHSQQTLRQQAAVLLPGDSAANKCVLQPIRMQMRSPRSIPAPIS</sequence>
<reference evidence="1 2" key="1">
    <citation type="journal article" date="2018" name="New Phytol.">
        <title>Phylogenomics of Endogonaceae and evolution of mycorrhizas within Mucoromycota.</title>
        <authorList>
            <person name="Chang Y."/>
            <person name="Desiro A."/>
            <person name="Na H."/>
            <person name="Sandor L."/>
            <person name="Lipzen A."/>
            <person name="Clum A."/>
            <person name="Barry K."/>
            <person name="Grigoriev I.V."/>
            <person name="Martin F.M."/>
            <person name="Stajich J.E."/>
            <person name="Smith M.E."/>
            <person name="Bonito G."/>
            <person name="Spatafora J.W."/>
        </authorList>
    </citation>
    <scope>NUCLEOTIDE SEQUENCE [LARGE SCALE GENOMIC DNA]</scope>
    <source>
        <strain evidence="1 2">AD002</strain>
    </source>
</reference>
<name>A0A433Q7B3_9FUNG</name>
<dbReference type="AlphaFoldDB" id="A0A433Q7B3"/>
<protein>
    <submittedName>
        <fullName evidence="1">Uncharacterized protein</fullName>
    </submittedName>
</protein>
<gene>
    <name evidence="1" type="ORF">BC938DRAFT_471777</name>
</gene>
<accession>A0A433Q7B3</accession>
<dbReference type="Proteomes" id="UP000274822">
    <property type="component" value="Unassembled WGS sequence"/>
</dbReference>
<dbReference type="EMBL" id="RBNJ01012277">
    <property type="protein sequence ID" value="RUS25698.1"/>
    <property type="molecule type" value="Genomic_DNA"/>
</dbReference>
<keyword evidence="2" id="KW-1185">Reference proteome</keyword>
<evidence type="ECO:0000313" key="1">
    <source>
        <dbReference type="EMBL" id="RUS25698.1"/>
    </source>
</evidence>
<evidence type="ECO:0000313" key="2">
    <source>
        <dbReference type="Proteomes" id="UP000274822"/>
    </source>
</evidence>